<keyword evidence="4" id="KW-1185">Reference proteome</keyword>
<name>A0AAN9Q5Q5_CLITE</name>
<sequence>MDPAWTMRLLVEEFHGVCESHRGLMDNKKRYFCVRCSLSMCKHCQFTNHLSHPVMKIRSSNQEVVVAENELDPFFICSDIKKYGRERDGKVVYVNPKGGRPSSDCSRCKKICSRGDDLQYCSIFCKYMKGTSSGSMQQALGPNVAGGSNSNKQNIFGGCFSFCRK</sequence>
<comment type="caution">
    <text evidence="3">The sequence shown here is derived from an EMBL/GenBank/DDBJ whole genome shotgun (WGS) entry which is preliminary data.</text>
</comment>
<gene>
    <name evidence="3" type="ORF">RJT34_04057</name>
</gene>
<keyword evidence="1" id="KW-0862">Zinc</keyword>
<dbReference type="EMBL" id="JAYKXN010000001">
    <property type="protein sequence ID" value="KAK7319338.1"/>
    <property type="molecule type" value="Genomic_DNA"/>
</dbReference>
<reference evidence="3 4" key="1">
    <citation type="submission" date="2024-01" db="EMBL/GenBank/DDBJ databases">
        <title>The genomes of 5 underutilized Papilionoideae crops provide insights into root nodulation and disease resistance.</title>
        <authorList>
            <person name="Yuan L."/>
        </authorList>
    </citation>
    <scope>NUCLEOTIDE SEQUENCE [LARGE SCALE GENOMIC DNA]</scope>
    <source>
        <strain evidence="3">LY-2023</strain>
        <tissue evidence="3">Leaf</tissue>
    </source>
</reference>
<feature type="domain" description="B box-type" evidence="2">
    <location>
        <begin position="13"/>
        <end position="57"/>
    </location>
</feature>
<keyword evidence="1" id="KW-0479">Metal-binding</keyword>
<evidence type="ECO:0000259" key="2">
    <source>
        <dbReference type="PROSITE" id="PS50119"/>
    </source>
</evidence>
<proteinExistence type="predicted"/>
<dbReference type="PANTHER" id="PTHR31065:SF1">
    <property type="entry name" value="OS09G0116050 PROTEIN"/>
    <property type="match status" value="1"/>
</dbReference>
<accession>A0AAN9Q5Q5</accession>
<dbReference type="PROSITE" id="PS50119">
    <property type="entry name" value="ZF_BBOX"/>
    <property type="match status" value="1"/>
</dbReference>
<evidence type="ECO:0000256" key="1">
    <source>
        <dbReference type="PROSITE-ProRule" id="PRU00024"/>
    </source>
</evidence>
<dbReference type="PANTHER" id="PTHR31065">
    <property type="entry name" value="PLATZ TRANSCRIPTION FACTOR FAMILY PROTEIN"/>
    <property type="match status" value="1"/>
</dbReference>
<evidence type="ECO:0000313" key="4">
    <source>
        <dbReference type="Proteomes" id="UP001359559"/>
    </source>
</evidence>
<protein>
    <recommendedName>
        <fullName evidence="2">B box-type domain-containing protein</fullName>
    </recommendedName>
</protein>
<dbReference type="AlphaFoldDB" id="A0AAN9Q5Q5"/>
<organism evidence="3 4">
    <name type="scientific">Clitoria ternatea</name>
    <name type="common">Butterfly pea</name>
    <dbReference type="NCBI Taxonomy" id="43366"/>
    <lineage>
        <taxon>Eukaryota</taxon>
        <taxon>Viridiplantae</taxon>
        <taxon>Streptophyta</taxon>
        <taxon>Embryophyta</taxon>
        <taxon>Tracheophyta</taxon>
        <taxon>Spermatophyta</taxon>
        <taxon>Magnoliopsida</taxon>
        <taxon>eudicotyledons</taxon>
        <taxon>Gunneridae</taxon>
        <taxon>Pentapetalae</taxon>
        <taxon>rosids</taxon>
        <taxon>fabids</taxon>
        <taxon>Fabales</taxon>
        <taxon>Fabaceae</taxon>
        <taxon>Papilionoideae</taxon>
        <taxon>50 kb inversion clade</taxon>
        <taxon>NPAAA clade</taxon>
        <taxon>indigoferoid/millettioid clade</taxon>
        <taxon>Phaseoleae</taxon>
        <taxon>Clitoria</taxon>
    </lineage>
</organism>
<evidence type="ECO:0000313" key="3">
    <source>
        <dbReference type="EMBL" id="KAK7319338.1"/>
    </source>
</evidence>
<dbReference type="InterPro" id="IPR000315">
    <property type="entry name" value="Znf_B-box"/>
</dbReference>
<keyword evidence="1" id="KW-0863">Zinc-finger</keyword>
<dbReference type="Proteomes" id="UP001359559">
    <property type="component" value="Unassembled WGS sequence"/>
</dbReference>
<dbReference type="GO" id="GO:0008270">
    <property type="term" value="F:zinc ion binding"/>
    <property type="evidence" value="ECO:0007669"/>
    <property type="project" value="UniProtKB-KW"/>
</dbReference>
<dbReference type="SUPFAM" id="SSF57845">
    <property type="entry name" value="B-box zinc-binding domain"/>
    <property type="match status" value="1"/>
</dbReference>